<dbReference type="Gene3D" id="3.90.79.10">
    <property type="entry name" value="Nucleoside Triphosphate Pyrophosphohydrolase"/>
    <property type="match status" value="1"/>
</dbReference>
<keyword evidence="2" id="KW-0378">Hydrolase</keyword>
<dbReference type="InterPro" id="IPR015797">
    <property type="entry name" value="NUDIX_hydrolase-like_dom_sf"/>
</dbReference>
<dbReference type="Pfam" id="PF00293">
    <property type="entry name" value="NUDIX"/>
    <property type="match status" value="1"/>
</dbReference>
<evidence type="ECO:0000313" key="3">
    <source>
        <dbReference type="Proteomes" id="UP001596074"/>
    </source>
</evidence>
<dbReference type="GO" id="GO:0016787">
    <property type="term" value="F:hydrolase activity"/>
    <property type="evidence" value="ECO:0007669"/>
    <property type="project" value="UniProtKB-KW"/>
</dbReference>
<evidence type="ECO:0000259" key="1">
    <source>
        <dbReference type="PROSITE" id="PS51462"/>
    </source>
</evidence>
<accession>A0ABW0ZYR2</accession>
<gene>
    <name evidence="2" type="ORF">ACFPZN_18390</name>
</gene>
<reference evidence="3" key="1">
    <citation type="journal article" date="2019" name="Int. J. Syst. Evol. Microbiol.">
        <title>The Global Catalogue of Microorganisms (GCM) 10K type strain sequencing project: providing services to taxonomists for standard genome sequencing and annotation.</title>
        <authorList>
            <consortium name="The Broad Institute Genomics Platform"/>
            <consortium name="The Broad Institute Genome Sequencing Center for Infectious Disease"/>
            <person name="Wu L."/>
            <person name="Ma J."/>
        </authorList>
    </citation>
    <scope>NUCLEOTIDE SEQUENCE [LARGE SCALE GENOMIC DNA]</scope>
    <source>
        <strain evidence="3">KCTC 42087</strain>
    </source>
</reference>
<dbReference type="InterPro" id="IPR000086">
    <property type="entry name" value="NUDIX_hydrolase_dom"/>
</dbReference>
<protein>
    <submittedName>
        <fullName evidence="2">NUDIX hydrolase</fullName>
    </submittedName>
</protein>
<name>A0ABW0ZYR2_9ACTN</name>
<sequence>MESDVAADHRPFAVRAGGQDLLVAWHPPSRPPEGRPHGAEGVCLTGTGEAVLVSHDGERWSFPAGRPEDGETWQDTLYREVREEACAEVVSARLLGYSRGECVAGPEKGLVLVRSIWRAEVEVGPWTPRFEIRHRRIVAAADLATELKLGAHPFAPLVRRALLEAGIG</sequence>
<proteinExistence type="predicted"/>
<dbReference type="CDD" id="cd02883">
    <property type="entry name" value="NUDIX_Hydrolase"/>
    <property type="match status" value="1"/>
</dbReference>
<comment type="caution">
    <text evidence="2">The sequence shown here is derived from an EMBL/GenBank/DDBJ whole genome shotgun (WGS) entry which is preliminary data.</text>
</comment>
<dbReference type="PROSITE" id="PS51462">
    <property type="entry name" value="NUDIX"/>
    <property type="match status" value="1"/>
</dbReference>
<dbReference type="EMBL" id="JBHSON010000023">
    <property type="protein sequence ID" value="MFC5747602.1"/>
    <property type="molecule type" value="Genomic_DNA"/>
</dbReference>
<organism evidence="2 3">
    <name type="scientific">Actinomadura rugatobispora</name>
    <dbReference type="NCBI Taxonomy" id="1994"/>
    <lineage>
        <taxon>Bacteria</taxon>
        <taxon>Bacillati</taxon>
        <taxon>Actinomycetota</taxon>
        <taxon>Actinomycetes</taxon>
        <taxon>Streptosporangiales</taxon>
        <taxon>Thermomonosporaceae</taxon>
        <taxon>Actinomadura</taxon>
    </lineage>
</organism>
<dbReference type="SUPFAM" id="SSF55811">
    <property type="entry name" value="Nudix"/>
    <property type="match status" value="1"/>
</dbReference>
<evidence type="ECO:0000313" key="2">
    <source>
        <dbReference type="EMBL" id="MFC5747602.1"/>
    </source>
</evidence>
<feature type="domain" description="Nudix hydrolase" evidence="1">
    <location>
        <begin position="35"/>
        <end position="160"/>
    </location>
</feature>
<keyword evidence="3" id="KW-1185">Reference proteome</keyword>
<dbReference type="Proteomes" id="UP001596074">
    <property type="component" value="Unassembled WGS sequence"/>
</dbReference>
<dbReference type="RefSeq" id="WP_378283220.1">
    <property type="nucleotide sequence ID" value="NZ_JBHSON010000023.1"/>
</dbReference>